<dbReference type="PROSITE" id="PS50048">
    <property type="entry name" value="ZN2_CY6_FUNGAL_2"/>
    <property type="match status" value="1"/>
</dbReference>
<dbReference type="PROSITE" id="PS00463">
    <property type="entry name" value="ZN2_CY6_FUNGAL_1"/>
    <property type="match status" value="1"/>
</dbReference>
<dbReference type="STRING" id="86259.A0A4Z1P7M7"/>
<dbReference type="InterPro" id="IPR036864">
    <property type="entry name" value="Zn2-C6_fun-type_DNA-bd_sf"/>
</dbReference>
<name>A0A4Z1P7M7_9PEZI</name>
<keyword evidence="3" id="KW-0805">Transcription regulation</keyword>
<dbReference type="PANTHER" id="PTHR36206:SF12">
    <property type="entry name" value="ASPERCRYPTIN BIOSYNTHESIS CLUSTER-SPECIFIC TRANSCRIPTION REGULATOR ATNN-RELATED"/>
    <property type="match status" value="1"/>
</dbReference>
<dbReference type="InterPro" id="IPR052360">
    <property type="entry name" value="Transcr_Regulatory_Proteins"/>
</dbReference>
<evidence type="ECO:0000256" key="6">
    <source>
        <dbReference type="ARBA" id="ARBA00023242"/>
    </source>
</evidence>
<keyword evidence="5" id="KW-0804">Transcription</keyword>
<accession>A0A4Z1P7M7</accession>
<reference evidence="8 9" key="1">
    <citation type="submission" date="2019-04" db="EMBL/GenBank/DDBJ databases">
        <title>High contiguity whole genome sequence and gene annotation resource for two Venturia nashicola isolates.</title>
        <authorList>
            <person name="Prokchorchik M."/>
            <person name="Won K."/>
            <person name="Lee Y."/>
            <person name="Choi E.D."/>
            <person name="Segonzac C."/>
            <person name="Sohn K.H."/>
        </authorList>
    </citation>
    <scope>NUCLEOTIDE SEQUENCE [LARGE SCALE GENOMIC DNA]</scope>
    <source>
        <strain evidence="8 9">PRI2</strain>
    </source>
</reference>
<evidence type="ECO:0000256" key="2">
    <source>
        <dbReference type="ARBA" id="ARBA00022833"/>
    </source>
</evidence>
<evidence type="ECO:0000313" key="8">
    <source>
        <dbReference type="EMBL" id="TID18043.1"/>
    </source>
</evidence>
<comment type="caution">
    <text evidence="8">The sequence shown here is derived from an EMBL/GenBank/DDBJ whole genome shotgun (WGS) entry which is preliminary data.</text>
</comment>
<dbReference type="AlphaFoldDB" id="A0A4Z1P7M7"/>
<dbReference type="GO" id="GO:0003677">
    <property type="term" value="F:DNA binding"/>
    <property type="evidence" value="ECO:0007669"/>
    <property type="project" value="UniProtKB-KW"/>
</dbReference>
<evidence type="ECO:0000256" key="5">
    <source>
        <dbReference type="ARBA" id="ARBA00023163"/>
    </source>
</evidence>
<dbReference type="InterPro" id="IPR021858">
    <property type="entry name" value="Fun_TF"/>
</dbReference>
<evidence type="ECO:0000256" key="4">
    <source>
        <dbReference type="ARBA" id="ARBA00023125"/>
    </source>
</evidence>
<evidence type="ECO:0000259" key="7">
    <source>
        <dbReference type="PROSITE" id="PS50048"/>
    </source>
</evidence>
<dbReference type="SUPFAM" id="SSF57701">
    <property type="entry name" value="Zn2/Cys6 DNA-binding domain"/>
    <property type="match status" value="1"/>
</dbReference>
<keyword evidence="2" id="KW-0862">Zinc</keyword>
<dbReference type="SMART" id="SM00066">
    <property type="entry name" value="GAL4"/>
    <property type="match status" value="1"/>
</dbReference>
<evidence type="ECO:0000313" key="9">
    <source>
        <dbReference type="Proteomes" id="UP000298493"/>
    </source>
</evidence>
<dbReference type="CDD" id="cd00067">
    <property type="entry name" value="GAL4"/>
    <property type="match status" value="1"/>
</dbReference>
<sequence>MFGLPQASLRLHLDCGPSELVLPRPWTIRTCPSSTVDHPNLSFLDRGPSELVLPRPWTIRTCPSSTVDHPNLSFLDRGPSELVLPRPWTIRTCPSSTVDHPNLSFLDRGPSELATTRPWTIRRYDTTMDQFPDLGLIIPKKRTRTSKQKVKTGCLTCKIRHVKCDEHRPVCLRCVHLGKECGGYSHLDRPVSAASPASLKSSPKFASLSTPDRLLPNFLIRSPKERRAIEFFYHKAVPQLSGYFQGRFWSHCLDELSHDAPATRHAIFALSCMYEEDLFGSAPSPAADGDSKDFAIASYNKSIRSLITQLNHPEQVRSGLTVCILFICIACLRRDVPVALKHIDGGIKLLAVWRENYSDLSSDFEFVEGTLLPLLAWLNMVASIFGRPTFDLPALSAKSDQGDPLLKPQATIADANCSLIDLSDKVLKFMASIEDLKHSPNIPAEILAEQLRLHREFDTWLFRFREVTKTLPPMNSANLMLANHLTIKIFLSACLSPFETVWDQYRAQFEEILALIEQVTDDAHRFPDQKSKEFTFELGILPSLQFVVGKCRYPLLRRRALKLIRSAPKRECIFDSTYCYALYERVMHIEEASLGLLPGQIPRDDQLPAETARICHVDCKTS</sequence>
<evidence type="ECO:0000256" key="1">
    <source>
        <dbReference type="ARBA" id="ARBA00022723"/>
    </source>
</evidence>
<gene>
    <name evidence="8" type="ORF">E6O75_ATG10688</name>
</gene>
<keyword evidence="9" id="KW-1185">Reference proteome</keyword>
<dbReference type="EMBL" id="SNSC02000015">
    <property type="protein sequence ID" value="TID18043.1"/>
    <property type="molecule type" value="Genomic_DNA"/>
</dbReference>
<proteinExistence type="predicted"/>
<dbReference type="Gene3D" id="4.10.240.10">
    <property type="entry name" value="Zn(2)-C6 fungal-type DNA-binding domain"/>
    <property type="match status" value="1"/>
</dbReference>
<dbReference type="GO" id="GO:0000981">
    <property type="term" value="F:DNA-binding transcription factor activity, RNA polymerase II-specific"/>
    <property type="evidence" value="ECO:0007669"/>
    <property type="project" value="InterPro"/>
</dbReference>
<dbReference type="Pfam" id="PF11951">
    <property type="entry name" value="Fungal_trans_2"/>
    <property type="match status" value="1"/>
</dbReference>
<keyword evidence="6" id="KW-0539">Nucleus</keyword>
<keyword evidence="1" id="KW-0479">Metal-binding</keyword>
<protein>
    <recommendedName>
        <fullName evidence="7">Zn(2)-C6 fungal-type domain-containing protein</fullName>
    </recommendedName>
</protein>
<dbReference type="InterPro" id="IPR001138">
    <property type="entry name" value="Zn2Cys6_DnaBD"/>
</dbReference>
<dbReference type="PANTHER" id="PTHR36206">
    <property type="entry name" value="ASPERCRYPTIN BIOSYNTHESIS CLUSTER-SPECIFIC TRANSCRIPTION REGULATOR ATNN-RELATED"/>
    <property type="match status" value="1"/>
</dbReference>
<dbReference type="Pfam" id="PF00172">
    <property type="entry name" value="Zn_clus"/>
    <property type="match status" value="1"/>
</dbReference>
<organism evidence="8 9">
    <name type="scientific">Venturia nashicola</name>
    <dbReference type="NCBI Taxonomy" id="86259"/>
    <lineage>
        <taxon>Eukaryota</taxon>
        <taxon>Fungi</taxon>
        <taxon>Dikarya</taxon>
        <taxon>Ascomycota</taxon>
        <taxon>Pezizomycotina</taxon>
        <taxon>Dothideomycetes</taxon>
        <taxon>Pleosporomycetidae</taxon>
        <taxon>Venturiales</taxon>
        <taxon>Venturiaceae</taxon>
        <taxon>Venturia</taxon>
    </lineage>
</organism>
<dbReference type="GO" id="GO:0008270">
    <property type="term" value="F:zinc ion binding"/>
    <property type="evidence" value="ECO:0007669"/>
    <property type="project" value="InterPro"/>
</dbReference>
<keyword evidence="4" id="KW-0238">DNA-binding</keyword>
<feature type="domain" description="Zn(2)-C6 fungal-type" evidence="7">
    <location>
        <begin position="153"/>
        <end position="181"/>
    </location>
</feature>
<evidence type="ECO:0000256" key="3">
    <source>
        <dbReference type="ARBA" id="ARBA00023015"/>
    </source>
</evidence>
<dbReference type="Proteomes" id="UP000298493">
    <property type="component" value="Unassembled WGS sequence"/>
</dbReference>